<dbReference type="Proteomes" id="UP000275846">
    <property type="component" value="Unassembled WGS sequence"/>
</dbReference>
<evidence type="ECO:0000256" key="9">
    <source>
        <dbReference type="ARBA" id="ARBA00022989"/>
    </source>
</evidence>
<dbReference type="InterPro" id="IPR039055">
    <property type="entry name" value="MCU_fam"/>
</dbReference>
<evidence type="ECO:0000256" key="7">
    <source>
        <dbReference type="ARBA" id="ARBA00022792"/>
    </source>
</evidence>
<sequence length="340" mass="38952">MPIHHVWGRGALFFRPPYQFIRRFSLQSAEPTAQVVLTNGLPRFYIPLPSRKETCIFTMRPLSNTVGDLIEAIQKEDKGIDRIALLSSDGLRIAKANSIELLLSSNFTIEINDQKYSVDISSLDLPKDVSSSELNHIRTLIGQLNCALNADDVYAERERELRRRIEDITAKLEPFEQVSVLSLAIAAERTRRLTWIGLGAMGLQFGLLARLTWWEYSWDIMEPVTYFVGYGTTMAMYAYYVVTRQDYSFPQVFDREYLKIFYKKASEKGFDVERYNQLSDKLAALRSDLRRLRDPLYLRLPLQQTGLLVKEDVKESLETDCSPSSSAAPFTSPPSDKHLT</sequence>
<evidence type="ECO:0000256" key="3">
    <source>
        <dbReference type="ARBA" id="ARBA00022448"/>
    </source>
</evidence>
<protein>
    <recommendedName>
        <fullName evidence="15">Calcium uniporter protein</fullName>
    </recommendedName>
</protein>
<comment type="function">
    <text evidence="15">Mitochondrial inner membrane calcium uniporter that mediates calcium uptake into mitochondria. Mitochondrial calcium homeostasis plays key roles in cellular physiology and regulates cell bioenergetics, cytoplasmic calcium signals and activation of cell death pathways.</text>
</comment>
<dbReference type="PANTHER" id="PTHR13462">
    <property type="entry name" value="CALCIUM UNIPORTER PROTEIN, MITOCHONDRIAL"/>
    <property type="match status" value="1"/>
</dbReference>
<evidence type="ECO:0000313" key="18">
    <source>
        <dbReference type="EMBL" id="VDL89991.1"/>
    </source>
</evidence>
<dbReference type="EMBL" id="UYSU01032589">
    <property type="protein sequence ID" value="VDL89991.1"/>
    <property type="molecule type" value="Genomic_DNA"/>
</dbReference>
<keyword evidence="19" id="KW-1185">Reference proteome</keyword>
<comment type="domain">
    <text evidence="15">The selectivity filter, in which calcium ions are arranged in single file, is composed of two acidic rings separated by one helical turn along the central axis of the channel pore.</text>
</comment>
<dbReference type="STRING" id="70667.A0A183SHA8"/>
<dbReference type="PANTHER" id="PTHR13462:SF10">
    <property type="entry name" value="CALCIUM UNIPORTER PROTEIN, MITOCHONDRIAL"/>
    <property type="match status" value="1"/>
</dbReference>
<feature type="region of interest" description="Disordered" evidence="16">
    <location>
        <begin position="318"/>
        <end position="340"/>
    </location>
</feature>
<feature type="transmembrane region" description="Helical" evidence="15">
    <location>
        <begin position="224"/>
        <end position="242"/>
    </location>
</feature>
<gene>
    <name evidence="18" type="ORF">SSLN_LOCUS3606</name>
</gene>
<evidence type="ECO:0000256" key="4">
    <source>
        <dbReference type="ARBA" id="ARBA00022568"/>
    </source>
</evidence>
<proteinExistence type="inferred from homology"/>
<evidence type="ECO:0000256" key="5">
    <source>
        <dbReference type="ARBA" id="ARBA00022673"/>
    </source>
</evidence>
<keyword evidence="7 15" id="KW-0999">Mitochondrion inner membrane</keyword>
<dbReference type="AlphaFoldDB" id="A0A183SHA8"/>
<dbReference type="InterPro" id="IPR006769">
    <property type="entry name" value="MCU_C"/>
</dbReference>
<evidence type="ECO:0000256" key="1">
    <source>
        <dbReference type="ARBA" id="ARBA00004448"/>
    </source>
</evidence>
<dbReference type="Pfam" id="PF04678">
    <property type="entry name" value="MCU"/>
    <property type="match status" value="1"/>
</dbReference>
<comment type="similarity">
    <text evidence="2 15">Belongs to the MCU (TC 1.A.77) family.</text>
</comment>
<dbReference type="OrthoDB" id="278338at2759"/>
<evidence type="ECO:0000256" key="6">
    <source>
        <dbReference type="ARBA" id="ARBA00022692"/>
    </source>
</evidence>
<keyword evidence="6 15" id="KW-0812">Transmembrane</keyword>
<keyword evidence="12 15" id="KW-0472">Membrane</keyword>
<reference evidence="18 19" key="2">
    <citation type="submission" date="2018-11" db="EMBL/GenBank/DDBJ databases">
        <authorList>
            <consortium name="Pathogen Informatics"/>
        </authorList>
    </citation>
    <scope>NUCLEOTIDE SEQUENCE [LARGE SCALE GENOMIC DNA]</scope>
    <source>
        <strain evidence="18 19">NST_G2</strain>
    </source>
</reference>
<evidence type="ECO:0000259" key="17">
    <source>
        <dbReference type="Pfam" id="PF04678"/>
    </source>
</evidence>
<keyword evidence="4 15" id="KW-0109">Calcium transport</keyword>
<feature type="domain" description="Calcium uniporter protein C-terminal" evidence="17">
    <location>
        <begin position="76"/>
        <end position="278"/>
    </location>
</feature>
<evidence type="ECO:0000256" key="11">
    <source>
        <dbReference type="ARBA" id="ARBA00023128"/>
    </source>
</evidence>
<keyword evidence="5 15" id="KW-0107">Calcium channel</keyword>
<dbReference type="WBParaSite" id="SSLN_0000371301-mRNA-1">
    <property type="protein sequence ID" value="SSLN_0000371301-mRNA-1"/>
    <property type="gene ID" value="SSLN_0000371301"/>
</dbReference>
<dbReference type="GO" id="GO:0005262">
    <property type="term" value="F:calcium channel activity"/>
    <property type="evidence" value="ECO:0007669"/>
    <property type="project" value="UniProtKB-UniRule"/>
</dbReference>
<feature type="transmembrane region" description="Helical" evidence="15">
    <location>
        <begin position="193"/>
        <end position="212"/>
    </location>
</feature>
<evidence type="ECO:0000256" key="15">
    <source>
        <dbReference type="RuleBase" id="RU367035"/>
    </source>
</evidence>
<comment type="subcellular location">
    <subcellularLocation>
        <location evidence="1 15">Mitochondrion inner membrane</location>
        <topology evidence="1 15">Multi-pass membrane protein</topology>
    </subcellularLocation>
</comment>
<dbReference type="GO" id="GO:0036444">
    <property type="term" value="P:calcium import into the mitochondrion"/>
    <property type="evidence" value="ECO:0007669"/>
    <property type="project" value="TreeGrafter"/>
</dbReference>
<feature type="compositionally biased region" description="Low complexity" evidence="16">
    <location>
        <begin position="322"/>
        <end position="334"/>
    </location>
</feature>
<evidence type="ECO:0000313" key="19">
    <source>
        <dbReference type="Proteomes" id="UP000275846"/>
    </source>
</evidence>
<dbReference type="GO" id="GO:0051560">
    <property type="term" value="P:mitochondrial calcium ion homeostasis"/>
    <property type="evidence" value="ECO:0007669"/>
    <property type="project" value="UniProtKB-UniRule"/>
</dbReference>
<keyword evidence="8 15" id="KW-0106">Calcium</keyword>
<keyword evidence="9 15" id="KW-1133">Transmembrane helix</keyword>
<evidence type="ECO:0000256" key="8">
    <source>
        <dbReference type="ARBA" id="ARBA00022837"/>
    </source>
</evidence>
<reference evidence="20" key="1">
    <citation type="submission" date="2016-06" db="UniProtKB">
        <authorList>
            <consortium name="WormBaseParasite"/>
        </authorList>
    </citation>
    <scope>IDENTIFICATION</scope>
</reference>
<evidence type="ECO:0000256" key="16">
    <source>
        <dbReference type="SAM" id="MobiDB-lite"/>
    </source>
</evidence>
<evidence type="ECO:0000256" key="13">
    <source>
        <dbReference type="ARBA" id="ARBA00023303"/>
    </source>
</evidence>
<evidence type="ECO:0000256" key="12">
    <source>
        <dbReference type="ARBA" id="ARBA00023136"/>
    </source>
</evidence>
<evidence type="ECO:0000256" key="14">
    <source>
        <dbReference type="ARBA" id="ARBA00036634"/>
    </source>
</evidence>
<organism evidence="20">
    <name type="scientific">Schistocephalus solidus</name>
    <name type="common">Tapeworm</name>
    <dbReference type="NCBI Taxonomy" id="70667"/>
    <lineage>
        <taxon>Eukaryota</taxon>
        <taxon>Metazoa</taxon>
        <taxon>Spiralia</taxon>
        <taxon>Lophotrochozoa</taxon>
        <taxon>Platyhelminthes</taxon>
        <taxon>Cestoda</taxon>
        <taxon>Eucestoda</taxon>
        <taxon>Diphyllobothriidea</taxon>
        <taxon>Diphyllobothriidae</taxon>
        <taxon>Schistocephalus</taxon>
    </lineage>
</organism>
<name>A0A183SHA8_SCHSO</name>
<keyword evidence="11 15" id="KW-0496">Mitochondrion</keyword>
<evidence type="ECO:0000256" key="2">
    <source>
        <dbReference type="ARBA" id="ARBA00005653"/>
    </source>
</evidence>
<evidence type="ECO:0000256" key="10">
    <source>
        <dbReference type="ARBA" id="ARBA00023065"/>
    </source>
</evidence>
<dbReference type="GO" id="GO:1990246">
    <property type="term" value="C:uniplex complex"/>
    <property type="evidence" value="ECO:0007669"/>
    <property type="project" value="TreeGrafter"/>
</dbReference>
<accession>A0A183SHA8</accession>
<keyword evidence="3 15" id="KW-0813">Transport</keyword>
<keyword evidence="13 15" id="KW-0407">Ion channel</keyword>
<dbReference type="GO" id="GO:0015292">
    <property type="term" value="F:uniporter activity"/>
    <property type="evidence" value="ECO:0007669"/>
    <property type="project" value="UniProtKB-UniRule"/>
</dbReference>
<evidence type="ECO:0000313" key="20">
    <source>
        <dbReference type="WBParaSite" id="SSLN_0000371301-mRNA-1"/>
    </source>
</evidence>
<keyword evidence="10 15" id="KW-0406">Ion transport</keyword>
<comment type="catalytic activity">
    <reaction evidence="14">
        <text>Ca(2+)(in) = Ca(2+)(out)</text>
        <dbReference type="Rhea" id="RHEA:29671"/>
        <dbReference type="ChEBI" id="CHEBI:29108"/>
    </reaction>
</comment>